<dbReference type="Gene3D" id="2.40.440.10">
    <property type="entry name" value="L,D-transpeptidase catalytic domain-like"/>
    <property type="match status" value="1"/>
</dbReference>
<dbReference type="GO" id="GO:0071555">
    <property type="term" value="P:cell wall organization"/>
    <property type="evidence" value="ECO:0007669"/>
    <property type="project" value="UniProtKB-UniRule"/>
</dbReference>
<organism evidence="12 13">
    <name type="scientific">Limnochorda pilosa</name>
    <dbReference type="NCBI Taxonomy" id="1555112"/>
    <lineage>
        <taxon>Bacteria</taxon>
        <taxon>Bacillati</taxon>
        <taxon>Bacillota</taxon>
        <taxon>Limnochordia</taxon>
        <taxon>Limnochordales</taxon>
        <taxon>Limnochordaceae</taxon>
        <taxon>Limnochorda</taxon>
    </lineage>
</organism>
<dbReference type="PANTHER" id="PTHR30582:SF24">
    <property type="entry name" value="L,D-TRANSPEPTIDASE ERFK_SRFK-RELATED"/>
    <property type="match status" value="1"/>
</dbReference>
<evidence type="ECO:0000313" key="13">
    <source>
        <dbReference type="Proteomes" id="UP000065807"/>
    </source>
</evidence>
<keyword evidence="3" id="KW-0328">Glycosyltransferase</keyword>
<dbReference type="GO" id="GO:0005576">
    <property type="term" value="C:extracellular region"/>
    <property type="evidence" value="ECO:0007669"/>
    <property type="project" value="TreeGrafter"/>
</dbReference>
<evidence type="ECO:0000313" key="12">
    <source>
        <dbReference type="EMBL" id="BAS28500.1"/>
    </source>
</evidence>
<dbReference type="KEGG" id="lpil:LIP_2670"/>
<dbReference type="PANTHER" id="PTHR30582">
    <property type="entry name" value="L,D-TRANSPEPTIDASE"/>
    <property type="match status" value="1"/>
</dbReference>
<evidence type="ECO:0000256" key="4">
    <source>
        <dbReference type="ARBA" id="ARBA00022679"/>
    </source>
</evidence>
<proteinExistence type="inferred from homology"/>
<dbReference type="Proteomes" id="UP000065807">
    <property type="component" value="Chromosome"/>
</dbReference>
<dbReference type="PROSITE" id="PS52029">
    <property type="entry name" value="LD_TPASE"/>
    <property type="match status" value="1"/>
</dbReference>
<dbReference type="GO" id="GO:0016757">
    <property type="term" value="F:glycosyltransferase activity"/>
    <property type="evidence" value="ECO:0007669"/>
    <property type="project" value="UniProtKB-KW"/>
</dbReference>
<dbReference type="InterPro" id="IPR038063">
    <property type="entry name" value="Transpep_catalytic_dom"/>
</dbReference>
<dbReference type="EMBL" id="AP014924">
    <property type="protein sequence ID" value="BAS28500.1"/>
    <property type="molecule type" value="Genomic_DNA"/>
</dbReference>
<keyword evidence="7 9" id="KW-0573">Peptidoglycan synthesis</keyword>
<evidence type="ECO:0000256" key="6">
    <source>
        <dbReference type="ARBA" id="ARBA00022960"/>
    </source>
</evidence>
<dbReference type="SUPFAM" id="SSF47090">
    <property type="entry name" value="PGBD-like"/>
    <property type="match status" value="2"/>
</dbReference>
<dbReference type="InterPro" id="IPR050979">
    <property type="entry name" value="LD-transpeptidase"/>
</dbReference>
<keyword evidence="10" id="KW-0732">Signal</keyword>
<feature type="domain" description="L,D-TPase catalytic" evidence="11">
    <location>
        <begin position="138"/>
        <end position="247"/>
    </location>
</feature>
<dbReference type="GO" id="GO:0008360">
    <property type="term" value="P:regulation of cell shape"/>
    <property type="evidence" value="ECO:0007669"/>
    <property type="project" value="UniProtKB-UniRule"/>
</dbReference>
<dbReference type="STRING" id="1555112.LIP_2670"/>
<dbReference type="InterPro" id="IPR005490">
    <property type="entry name" value="LD_TPept_cat_dom"/>
</dbReference>
<dbReference type="Gene3D" id="1.10.101.10">
    <property type="entry name" value="PGBD-like superfamily/PGBD"/>
    <property type="match status" value="2"/>
</dbReference>
<evidence type="ECO:0000256" key="3">
    <source>
        <dbReference type="ARBA" id="ARBA00022676"/>
    </source>
</evidence>
<keyword evidence="4" id="KW-0808">Transferase</keyword>
<dbReference type="Pfam" id="PF03734">
    <property type="entry name" value="YkuD"/>
    <property type="match status" value="1"/>
</dbReference>
<dbReference type="InterPro" id="IPR036366">
    <property type="entry name" value="PGBDSf"/>
</dbReference>
<dbReference type="Pfam" id="PF01471">
    <property type="entry name" value="PG_binding_1"/>
    <property type="match status" value="2"/>
</dbReference>
<feature type="active site" description="Nucleophile" evidence="9">
    <location>
        <position position="223"/>
    </location>
</feature>
<evidence type="ECO:0000256" key="1">
    <source>
        <dbReference type="ARBA" id="ARBA00004752"/>
    </source>
</evidence>
<dbReference type="GO" id="GO:0018104">
    <property type="term" value="P:peptidoglycan-protein cross-linking"/>
    <property type="evidence" value="ECO:0007669"/>
    <property type="project" value="TreeGrafter"/>
</dbReference>
<dbReference type="SUPFAM" id="SSF141523">
    <property type="entry name" value="L,D-transpeptidase catalytic domain-like"/>
    <property type="match status" value="1"/>
</dbReference>
<dbReference type="GO" id="GO:0071972">
    <property type="term" value="F:peptidoglycan L,D-transpeptidase activity"/>
    <property type="evidence" value="ECO:0007669"/>
    <property type="project" value="TreeGrafter"/>
</dbReference>
<keyword evidence="5" id="KW-0378">Hydrolase</keyword>
<name>A0A0K2SN07_LIMPI</name>
<dbReference type="InterPro" id="IPR002477">
    <property type="entry name" value="Peptidoglycan-bd-like"/>
</dbReference>
<reference evidence="13" key="1">
    <citation type="submission" date="2015-07" db="EMBL/GenBank/DDBJ databases">
        <title>Complete genome sequence and phylogenetic analysis of Limnochorda pilosa.</title>
        <authorList>
            <person name="Watanabe M."/>
            <person name="Kojima H."/>
            <person name="Fukui M."/>
        </authorList>
    </citation>
    <scope>NUCLEOTIDE SEQUENCE [LARGE SCALE GENOMIC DNA]</scope>
    <source>
        <strain evidence="13">HC45</strain>
    </source>
</reference>
<dbReference type="PATRIC" id="fig|1555112.3.peg.2709"/>
<evidence type="ECO:0000256" key="5">
    <source>
        <dbReference type="ARBA" id="ARBA00022801"/>
    </source>
</evidence>
<evidence type="ECO:0000259" key="11">
    <source>
        <dbReference type="PROSITE" id="PS52029"/>
    </source>
</evidence>
<feature type="active site" description="Proton donor/acceptor" evidence="9">
    <location>
        <position position="207"/>
    </location>
</feature>
<evidence type="ECO:0000256" key="9">
    <source>
        <dbReference type="PROSITE-ProRule" id="PRU01373"/>
    </source>
</evidence>
<gene>
    <name evidence="12" type="ORF">LIP_2670</name>
</gene>
<keyword evidence="8 9" id="KW-0961">Cell wall biogenesis/degradation</keyword>
<feature type="signal peptide" evidence="10">
    <location>
        <begin position="1"/>
        <end position="31"/>
    </location>
</feature>
<protein>
    <submittedName>
        <fullName evidence="12">ErfK/YbiS/YcfS/YnhG family protein</fullName>
    </submittedName>
</protein>
<comment type="similarity">
    <text evidence="2">Belongs to the YkuD family.</text>
</comment>
<dbReference type="InterPro" id="IPR036365">
    <property type="entry name" value="PGBD-like_sf"/>
</dbReference>
<keyword evidence="6 9" id="KW-0133">Cell shape</keyword>
<dbReference type="CDD" id="cd16913">
    <property type="entry name" value="YkuD_like"/>
    <property type="match status" value="1"/>
</dbReference>
<feature type="chain" id="PRO_5005487128" evidence="10">
    <location>
        <begin position="32"/>
        <end position="326"/>
    </location>
</feature>
<dbReference type="RefSeq" id="WP_068138942.1">
    <property type="nucleotide sequence ID" value="NZ_AP014924.1"/>
</dbReference>
<sequence>MDPRGNRRLIRMVGAGLLLVCSAWTAAPALAQEPGDEAPSYGPGETLCGEPMVLRLGEPAATDPDVRTLQERLRDLGWYDGPLDGHFGPQTAEAVRRFQQGAGLDPTGMVTGATWRALAGDMVLPAAAGPSEAPRGELSIVIDTNERTLTLFSDGKPYKAYPVAVGTGETPSPVGEWLIVHKDSGWGDGFGTRWLGLNVPWGIYGIHGTNKPWSIGTRASHGCIRMFNRDVEELHRWVPLRTPVRIVGPQPKLRFDRALQPGATGTDVVQVQLRLKELGFDLGLADGRYGPKTEEAVRALQRFYGLPEDGRTYDDVYFVLGLRRVP</sequence>
<dbReference type="OrthoDB" id="9787225at2"/>
<dbReference type="AlphaFoldDB" id="A0A0K2SN07"/>
<comment type="pathway">
    <text evidence="1 9">Cell wall biogenesis; peptidoglycan biosynthesis.</text>
</comment>
<evidence type="ECO:0000256" key="10">
    <source>
        <dbReference type="SAM" id="SignalP"/>
    </source>
</evidence>
<evidence type="ECO:0000256" key="7">
    <source>
        <dbReference type="ARBA" id="ARBA00022984"/>
    </source>
</evidence>
<accession>A0A0K2SN07</accession>
<evidence type="ECO:0000256" key="2">
    <source>
        <dbReference type="ARBA" id="ARBA00005992"/>
    </source>
</evidence>
<keyword evidence="13" id="KW-1185">Reference proteome</keyword>
<reference evidence="13" key="2">
    <citation type="journal article" date="2016" name="Int. J. Syst. Evol. Microbiol.">
        <title>Complete genome sequence and cell structure of Limnochorda pilosa, a Gram-negative spore-former within the phylum Firmicutes.</title>
        <authorList>
            <person name="Watanabe M."/>
            <person name="Kojima H."/>
            <person name="Fukui M."/>
        </authorList>
    </citation>
    <scope>NUCLEOTIDE SEQUENCE [LARGE SCALE GENOMIC DNA]</scope>
    <source>
        <strain evidence="13">HC45</strain>
    </source>
</reference>
<dbReference type="UniPathway" id="UPA00219"/>
<evidence type="ECO:0000256" key="8">
    <source>
        <dbReference type="ARBA" id="ARBA00023316"/>
    </source>
</evidence>